<protein>
    <submittedName>
        <fullName evidence="1">Uncharacterized protein</fullName>
    </submittedName>
</protein>
<organism evidence="1">
    <name type="scientific">Anguilla anguilla</name>
    <name type="common">European freshwater eel</name>
    <name type="synonym">Muraena anguilla</name>
    <dbReference type="NCBI Taxonomy" id="7936"/>
    <lineage>
        <taxon>Eukaryota</taxon>
        <taxon>Metazoa</taxon>
        <taxon>Chordata</taxon>
        <taxon>Craniata</taxon>
        <taxon>Vertebrata</taxon>
        <taxon>Euteleostomi</taxon>
        <taxon>Actinopterygii</taxon>
        <taxon>Neopterygii</taxon>
        <taxon>Teleostei</taxon>
        <taxon>Anguilliformes</taxon>
        <taxon>Anguillidae</taxon>
        <taxon>Anguilla</taxon>
    </lineage>
</organism>
<evidence type="ECO:0000313" key="1">
    <source>
        <dbReference type="EMBL" id="JAI06955.1"/>
    </source>
</evidence>
<reference evidence="1" key="2">
    <citation type="journal article" date="2015" name="Fish Shellfish Immunol.">
        <title>Early steps in the European eel (Anguilla anguilla)-Vibrio vulnificus interaction in the gills: Role of the RtxA13 toxin.</title>
        <authorList>
            <person name="Callol A."/>
            <person name="Pajuelo D."/>
            <person name="Ebbesson L."/>
            <person name="Teles M."/>
            <person name="MacKenzie S."/>
            <person name="Amaro C."/>
        </authorList>
    </citation>
    <scope>NUCLEOTIDE SEQUENCE</scope>
</reference>
<reference evidence="1" key="1">
    <citation type="submission" date="2014-11" db="EMBL/GenBank/DDBJ databases">
        <authorList>
            <person name="Amaro Gonzalez C."/>
        </authorList>
    </citation>
    <scope>NUCLEOTIDE SEQUENCE</scope>
</reference>
<dbReference type="EMBL" id="GBXM01001623">
    <property type="protein sequence ID" value="JAI06955.1"/>
    <property type="molecule type" value="Transcribed_RNA"/>
</dbReference>
<name>A0A0E9XWC4_ANGAN</name>
<accession>A0A0E9XWC4</accession>
<proteinExistence type="predicted"/>
<sequence>MELRPLLLCQTI</sequence>